<accession>A0A903XVR0</accession>
<feature type="region of interest" description="Disordered" evidence="1">
    <location>
        <begin position="1"/>
        <end position="25"/>
    </location>
</feature>
<evidence type="ECO:0000313" key="2">
    <source>
        <dbReference type="EnsemblMetazoa" id="AGAP029856-PA"/>
    </source>
</evidence>
<dbReference type="EnsemblMetazoa" id="AGAP029856-RA">
    <property type="protein sequence ID" value="AGAP029856-PA"/>
    <property type="gene ID" value="AGAP029856"/>
</dbReference>
<organism evidence="2 3">
    <name type="scientific">Anopheles gambiae</name>
    <name type="common">African malaria mosquito</name>
    <dbReference type="NCBI Taxonomy" id="7165"/>
    <lineage>
        <taxon>Eukaryota</taxon>
        <taxon>Metazoa</taxon>
        <taxon>Ecdysozoa</taxon>
        <taxon>Arthropoda</taxon>
        <taxon>Hexapoda</taxon>
        <taxon>Insecta</taxon>
        <taxon>Pterygota</taxon>
        <taxon>Neoptera</taxon>
        <taxon>Endopterygota</taxon>
        <taxon>Diptera</taxon>
        <taxon>Nematocera</taxon>
        <taxon>Culicoidea</taxon>
        <taxon>Culicidae</taxon>
        <taxon>Anophelinae</taxon>
        <taxon>Anopheles</taxon>
    </lineage>
</organism>
<feature type="compositionally biased region" description="Basic and acidic residues" evidence="1">
    <location>
        <begin position="10"/>
        <end position="25"/>
    </location>
</feature>
<reference evidence="2 3" key="2">
    <citation type="journal article" date="2004" name="Trends Parasitol.">
        <title>The Anopheles gambiae genome: an update.</title>
        <authorList>
            <person name="Mongin E."/>
            <person name="Louis C."/>
            <person name="Holt R.A."/>
            <person name="Birney E."/>
            <person name="Collins F.H."/>
        </authorList>
    </citation>
    <scope>NUCLEOTIDE SEQUENCE [LARGE SCALE GENOMIC DNA]</scope>
    <source>
        <strain evidence="2 3">PEST</strain>
    </source>
</reference>
<reference evidence="2 3" key="1">
    <citation type="journal article" date="2002" name="Science">
        <title>The genome sequence of the malaria mosquito Anopheles gambiae.</title>
        <authorList>
            <person name="Holt R.A."/>
            <person name="Subramanian G.M."/>
            <person name="Halpern A."/>
            <person name="Sutton G.G."/>
            <person name="Charlab R."/>
            <person name="Nusskern D.R."/>
            <person name="Wincker P."/>
            <person name="Clark A.G."/>
            <person name="Ribeiro J.M."/>
            <person name="Wides R."/>
            <person name="Salzberg S.L."/>
            <person name="Loftus B."/>
            <person name="Yandell M."/>
            <person name="Majoros W.H."/>
            <person name="Rusch D.B."/>
            <person name="Lai Z."/>
            <person name="Kraft C.L."/>
            <person name="Abril J.F."/>
            <person name="Anthouard V."/>
            <person name="Arensburger P."/>
            <person name="Atkinson P.W."/>
            <person name="Baden H."/>
            <person name="de Berardinis V."/>
            <person name="Baldwin D."/>
            <person name="Benes V."/>
            <person name="Biedler J."/>
            <person name="Blass C."/>
            <person name="Bolanos R."/>
            <person name="Boscus D."/>
            <person name="Barnstead M."/>
            <person name="Cai S."/>
            <person name="Center A."/>
            <person name="Chaturverdi K."/>
            <person name="Christophides G.K."/>
            <person name="Chrystal M.A."/>
            <person name="Clamp M."/>
            <person name="Cravchik A."/>
            <person name="Curwen V."/>
            <person name="Dana A."/>
            <person name="Delcher A."/>
            <person name="Dew I."/>
            <person name="Evans C.A."/>
            <person name="Flanigan M."/>
            <person name="Grundschober-Freimoser A."/>
            <person name="Friedli L."/>
            <person name="Gu Z."/>
            <person name="Guan P."/>
            <person name="Guigo R."/>
            <person name="Hillenmeyer M.E."/>
            <person name="Hladun S.L."/>
            <person name="Hogan J.R."/>
            <person name="Hong Y.S."/>
            <person name="Hoover J."/>
            <person name="Jaillon O."/>
            <person name="Ke Z."/>
            <person name="Kodira C."/>
            <person name="Kokoza E."/>
            <person name="Koutsos A."/>
            <person name="Letunic I."/>
            <person name="Levitsky A."/>
            <person name="Liang Y."/>
            <person name="Lin J.J."/>
            <person name="Lobo N.F."/>
            <person name="Lopez J.R."/>
            <person name="Malek J.A."/>
            <person name="McIntosh T.C."/>
            <person name="Meister S."/>
            <person name="Miller J."/>
            <person name="Mobarry C."/>
            <person name="Mongin E."/>
            <person name="Murphy S.D."/>
            <person name="O'Brochta D.A."/>
            <person name="Pfannkoch C."/>
            <person name="Qi R."/>
            <person name="Regier M.A."/>
            <person name="Remington K."/>
            <person name="Shao H."/>
            <person name="Sharakhova M.V."/>
            <person name="Sitter C.D."/>
            <person name="Shetty J."/>
            <person name="Smith T.J."/>
            <person name="Strong R."/>
            <person name="Sun J."/>
            <person name="Thomasova D."/>
            <person name="Ton L.Q."/>
            <person name="Topalis P."/>
            <person name="Tu Z."/>
            <person name="Unger M.F."/>
            <person name="Walenz B."/>
            <person name="Wang A."/>
            <person name="Wang J."/>
            <person name="Wang M."/>
            <person name="Wang X."/>
            <person name="Woodford K.J."/>
            <person name="Wortman J.R."/>
            <person name="Wu M."/>
            <person name="Yao A."/>
            <person name="Zdobnov E.M."/>
            <person name="Zhang H."/>
            <person name="Zhao Q."/>
            <person name="Zhao S."/>
            <person name="Zhu S.C."/>
            <person name="Zhimulev I."/>
            <person name="Coluzzi M."/>
            <person name="della Torre A."/>
            <person name="Roth C.W."/>
            <person name="Louis C."/>
            <person name="Kalush F."/>
            <person name="Mural R.J."/>
            <person name="Myers E.W."/>
            <person name="Adams M.D."/>
            <person name="Smith H.O."/>
            <person name="Broder S."/>
            <person name="Gardner M.J."/>
            <person name="Fraser C.M."/>
            <person name="Birney E."/>
            <person name="Bork P."/>
            <person name="Brey P.T."/>
            <person name="Venter J.C."/>
            <person name="Weissenbach J."/>
            <person name="Kafatos F.C."/>
            <person name="Collins F.H."/>
            <person name="Hoffman S.L."/>
        </authorList>
    </citation>
    <scope>NUCLEOTIDE SEQUENCE [LARGE SCALE GENOMIC DNA]</scope>
    <source>
        <strain evidence="2 3">PEST</strain>
    </source>
</reference>
<dbReference type="EMBL" id="AAAB01008948">
    <property type="status" value="NOT_ANNOTATED_CDS"/>
    <property type="molecule type" value="Genomic_DNA"/>
</dbReference>
<proteinExistence type="predicted"/>
<evidence type="ECO:0000256" key="1">
    <source>
        <dbReference type="SAM" id="MobiDB-lite"/>
    </source>
</evidence>
<sequence length="136" mass="15564">MSSMKSKFGWAEDRKQGHDGNGRKYERSIKLQWKCERNRTDGLASEPNRIEASPSMKFCLQCHAAQLKPSNPTPAGECSGRYRCVSYRCYFPNYTISGIKRRTNKKTKKVCNRCNFKLQRGPISGTRGQLFSITTD</sequence>
<reference evidence="2" key="3">
    <citation type="submission" date="2022-10" db="UniProtKB">
        <authorList>
            <consortium name="EnsemblMetazoa"/>
        </authorList>
    </citation>
    <scope>IDENTIFICATION</scope>
    <source>
        <strain evidence="2">PEST</strain>
    </source>
</reference>
<protein>
    <submittedName>
        <fullName evidence="2">Uncharacterized protein</fullName>
    </submittedName>
</protein>
<dbReference type="AlphaFoldDB" id="A0A903XVR0"/>
<dbReference type="Proteomes" id="UP000007062">
    <property type="component" value="Chromosome 2L"/>
</dbReference>
<name>A0A903XVR0_ANOGA</name>
<evidence type="ECO:0000313" key="3">
    <source>
        <dbReference type="Proteomes" id="UP000007062"/>
    </source>
</evidence>
<keyword evidence="3" id="KW-1185">Reference proteome</keyword>